<evidence type="ECO:0000256" key="6">
    <source>
        <dbReference type="ARBA" id="ARBA00023157"/>
    </source>
</evidence>
<comment type="caution">
    <text evidence="13">The sequence shown here is derived from an EMBL/GenBank/DDBJ whole genome shotgun (WGS) entry which is preliminary data.</text>
</comment>
<dbReference type="Gene3D" id="3.40.30.10">
    <property type="entry name" value="Glutaredoxin"/>
    <property type="match status" value="1"/>
</dbReference>
<evidence type="ECO:0000313" key="13">
    <source>
        <dbReference type="EMBL" id="MFC0544343.1"/>
    </source>
</evidence>
<evidence type="ECO:0000256" key="9">
    <source>
        <dbReference type="ARBA" id="ARBA00038489"/>
    </source>
</evidence>
<evidence type="ECO:0000256" key="4">
    <source>
        <dbReference type="ARBA" id="ARBA00022862"/>
    </source>
</evidence>
<comment type="similarity">
    <text evidence="9">Belongs to the peroxiredoxin family. BCP/PrxQ subfamily.</text>
</comment>
<organism evidence="13 14">
    <name type="scientific">Kutzneria chonburiensis</name>
    <dbReference type="NCBI Taxonomy" id="1483604"/>
    <lineage>
        <taxon>Bacteria</taxon>
        <taxon>Bacillati</taxon>
        <taxon>Actinomycetota</taxon>
        <taxon>Actinomycetes</taxon>
        <taxon>Pseudonocardiales</taxon>
        <taxon>Pseudonocardiaceae</taxon>
        <taxon>Kutzneria</taxon>
    </lineage>
</organism>
<name>A0ABV6MVJ2_9PSEU</name>
<dbReference type="InterPro" id="IPR013766">
    <property type="entry name" value="Thioredoxin_domain"/>
</dbReference>
<evidence type="ECO:0000313" key="14">
    <source>
        <dbReference type="Proteomes" id="UP001589810"/>
    </source>
</evidence>
<dbReference type="PROSITE" id="PS51352">
    <property type="entry name" value="THIOREDOXIN_2"/>
    <property type="match status" value="1"/>
</dbReference>
<comment type="function">
    <text evidence="1">Thiol-specific peroxidase that catalyzes the reduction of hydrogen peroxide and organic hydroperoxides to water and alcohols, respectively. Plays a role in cell protection against oxidative stress by detoxifying peroxides and as sensor of hydrogen peroxide-mediated signaling events.</text>
</comment>
<dbReference type="CDD" id="cd02970">
    <property type="entry name" value="PRX_like2"/>
    <property type="match status" value="1"/>
</dbReference>
<evidence type="ECO:0000256" key="2">
    <source>
        <dbReference type="ARBA" id="ARBA00013017"/>
    </source>
</evidence>
<evidence type="ECO:0000256" key="10">
    <source>
        <dbReference type="ARBA" id="ARBA00041373"/>
    </source>
</evidence>
<dbReference type="Proteomes" id="UP001589810">
    <property type="component" value="Unassembled WGS sequence"/>
</dbReference>
<dbReference type="SUPFAM" id="SSF52833">
    <property type="entry name" value="Thioredoxin-like"/>
    <property type="match status" value="1"/>
</dbReference>
<comment type="catalytic activity">
    <reaction evidence="11">
        <text>a hydroperoxide + [thioredoxin]-dithiol = an alcohol + [thioredoxin]-disulfide + H2O</text>
        <dbReference type="Rhea" id="RHEA:62620"/>
        <dbReference type="Rhea" id="RHEA-COMP:10698"/>
        <dbReference type="Rhea" id="RHEA-COMP:10700"/>
        <dbReference type="ChEBI" id="CHEBI:15377"/>
        <dbReference type="ChEBI" id="CHEBI:29950"/>
        <dbReference type="ChEBI" id="CHEBI:30879"/>
        <dbReference type="ChEBI" id="CHEBI:35924"/>
        <dbReference type="ChEBI" id="CHEBI:50058"/>
        <dbReference type="EC" id="1.11.1.24"/>
    </reaction>
</comment>
<dbReference type="EC" id="1.11.1.24" evidence="2"/>
<evidence type="ECO:0000256" key="1">
    <source>
        <dbReference type="ARBA" id="ARBA00003330"/>
    </source>
</evidence>
<dbReference type="Pfam" id="PF00578">
    <property type="entry name" value="AhpC-TSA"/>
    <property type="match status" value="1"/>
</dbReference>
<gene>
    <name evidence="13" type="ORF">ACFFH7_22755</name>
</gene>
<dbReference type="RefSeq" id="WP_273935836.1">
    <property type="nucleotide sequence ID" value="NZ_CP097263.1"/>
</dbReference>
<accession>A0ABV6MVJ2</accession>
<dbReference type="PANTHER" id="PTHR42801:SF7">
    <property type="entry name" value="SLL1159 PROTEIN"/>
    <property type="match status" value="1"/>
</dbReference>
<dbReference type="InterPro" id="IPR036249">
    <property type="entry name" value="Thioredoxin-like_sf"/>
</dbReference>
<dbReference type="InterPro" id="IPR000866">
    <property type="entry name" value="AhpC/TSA"/>
</dbReference>
<keyword evidence="6" id="KW-1015">Disulfide bond</keyword>
<protein>
    <recommendedName>
        <fullName evidence="2">thioredoxin-dependent peroxiredoxin</fullName>
        <ecNumber evidence="2">1.11.1.24</ecNumber>
    </recommendedName>
    <alternativeName>
        <fullName evidence="10">Bacterioferritin comigratory protein</fullName>
    </alternativeName>
    <alternativeName>
        <fullName evidence="8">Thioredoxin peroxidase</fullName>
    </alternativeName>
</protein>
<keyword evidence="4" id="KW-0049">Antioxidant</keyword>
<evidence type="ECO:0000256" key="3">
    <source>
        <dbReference type="ARBA" id="ARBA00022559"/>
    </source>
</evidence>
<evidence type="ECO:0000259" key="12">
    <source>
        <dbReference type="PROSITE" id="PS51352"/>
    </source>
</evidence>
<evidence type="ECO:0000256" key="11">
    <source>
        <dbReference type="ARBA" id="ARBA00049091"/>
    </source>
</evidence>
<sequence length="233" mass="24423">MTTNPIADGAAALAKNLAEQLPAEILTPFAAERQQLAEAGIPAGVSSAGEQLSDAQLLDAHGKSTTLYEALGERPAVVVFYRGAWCPYCNLALRTYQAELVEPLTQRGATLVAISPQKPDGSLTMQETNDLTFTVLSDPGNTIAGRLGILTEPTDDAKASQAALGFEVAATNADGTAVIPMPTTVIVDADRTIRWIDVHPDFGTRSEPAEILTAFDELSSSAPTSSRSGTPGR</sequence>
<dbReference type="InterPro" id="IPR050924">
    <property type="entry name" value="Peroxiredoxin_BCP/PrxQ"/>
</dbReference>
<reference evidence="13 14" key="1">
    <citation type="submission" date="2024-09" db="EMBL/GenBank/DDBJ databases">
        <authorList>
            <person name="Sun Q."/>
            <person name="Mori K."/>
        </authorList>
    </citation>
    <scope>NUCLEOTIDE SEQUENCE [LARGE SCALE GENOMIC DNA]</scope>
    <source>
        <strain evidence="13 14">TBRC 1432</strain>
    </source>
</reference>
<proteinExistence type="inferred from homology"/>
<evidence type="ECO:0000256" key="8">
    <source>
        <dbReference type="ARBA" id="ARBA00032824"/>
    </source>
</evidence>
<evidence type="ECO:0000256" key="7">
    <source>
        <dbReference type="ARBA" id="ARBA00023284"/>
    </source>
</evidence>
<keyword evidence="7" id="KW-0676">Redox-active center</keyword>
<evidence type="ECO:0000256" key="5">
    <source>
        <dbReference type="ARBA" id="ARBA00023002"/>
    </source>
</evidence>
<dbReference type="PANTHER" id="PTHR42801">
    <property type="entry name" value="THIOREDOXIN-DEPENDENT PEROXIDE REDUCTASE"/>
    <property type="match status" value="1"/>
</dbReference>
<dbReference type="EMBL" id="JBHLUD010000007">
    <property type="protein sequence ID" value="MFC0544343.1"/>
    <property type="molecule type" value="Genomic_DNA"/>
</dbReference>
<keyword evidence="3" id="KW-0575">Peroxidase</keyword>
<keyword evidence="14" id="KW-1185">Reference proteome</keyword>
<feature type="domain" description="Thioredoxin" evidence="12">
    <location>
        <begin position="46"/>
        <end position="220"/>
    </location>
</feature>
<keyword evidence="5" id="KW-0560">Oxidoreductase</keyword>